<dbReference type="Proteomes" id="UP000293550">
    <property type="component" value="Unassembled WGS sequence"/>
</dbReference>
<dbReference type="SUPFAM" id="SSF82657">
    <property type="entry name" value="BolA-like"/>
    <property type="match status" value="1"/>
</dbReference>
<dbReference type="AlphaFoldDB" id="A0A4Q7DNH4"/>
<dbReference type="InterPro" id="IPR036065">
    <property type="entry name" value="BolA-like_sf"/>
</dbReference>
<dbReference type="OrthoDB" id="9796738at2"/>
<proteinExistence type="inferred from homology"/>
<comment type="similarity">
    <text evidence="1 2">Belongs to the BolA/IbaG family.</text>
</comment>
<evidence type="ECO:0000313" key="3">
    <source>
        <dbReference type="EMBL" id="RZI46426.1"/>
    </source>
</evidence>
<evidence type="ECO:0000256" key="1">
    <source>
        <dbReference type="ARBA" id="ARBA00005578"/>
    </source>
</evidence>
<accession>A0A4Q7DNH4</accession>
<reference evidence="3 4" key="1">
    <citation type="submission" date="2018-10" db="EMBL/GenBank/DDBJ databases">
        <title>An updated phylogeny of the Alphaproteobacteria reveals that the parasitic Rickettsiales and Holosporales have independent origins.</title>
        <authorList>
            <person name="Munoz-Gomez S.A."/>
            <person name="Hess S."/>
            <person name="Burger G."/>
            <person name="Lang B.F."/>
            <person name="Susko E."/>
            <person name="Slamovits C.H."/>
            <person name="Roger A.J."/>
        </authorList>
    </citation>
    <scope>NUCLEOTIDE SEQUENCE [LARGE SCALE GENOMIC DNA]</scope>
    <source>
        <strain evidence="3">HOLO01</strain>
    </source>
</reference>
<evidence type="ECO:0000256" key="2">
    <source>
        <dbReference type="RuleBase" id="RU003860"/>
    </source>
</evidence>
<evidence type="ECO:0000313" key="4">
    <source>
        <dbReference type="Proteomes" id="UP000293550"/>
    </source>
</evidence>
<protein>
    <submittedName>
        <fullName evidence="3">BolA family transcriptional regulator</fullName>
    </submittedName>
</protein>
<keyword evidence="4" id="KW-1185">Reference proteome</keyword>
<dbReference type="Gene3D" id="3.30.300.90">
    <property type="entry name" value="BolA-like"/>
    <property type="match status" value="1"/>
</dbReference>
<dbReference type="PIRSF" id="PIRSF003113">
    <property type="entry name" value="BolA"/>
    <property type="match status" value="1"/>
</dbReference>
<dbReference type="EMBL" id="SCFB01000004">
    <property type="protein sequence ID" value="RZI46426.1"/>
    <property type="molecule type" value="Genomic_DNA"/>
</dbReference>
<gene>
    <name evidence="3" type="ORF">EQU50_02215</name>
</gene>
<comment type="caution">
    <text evidence="3">The sequence shown here is derived from an EMBL/GenBank/DDBJ whole genome shotgun (WGS) entry which is preliminary data.</text>
</comment>
<dbReference type="RefSeq" id="WP_130153533.1">
    <property type="nucleotide sequence ID" value="NZ_SCFB01000004.1"/>
</dbReference>
<organism evidence="3 4">
    <name type="scientific">Candidatus Finniella inopinata</name>
    <dbReference type="NCBI Taxonomy" id="1696036"/>
    <lineage>
        <taxon>Bacteria</taxon>
        <taxon>Pseudomonadati</taxon>
        <taxon>Pseudomonadota</taxon>
        <taxon>Alphaproteobacteria</taxon>
        <taxon>Holosporales</taxon>
        <taxon>Candidatus Paracaedibacteraceae</taxon>
        <taxon>Candidatus Finniella</taxon>
    </lineage>
</organism>
<name>A0A4Q7DNH4_9PROT</name>
<dbReference type="PANTHER" id="PTHR46229:SF2">
    <property type="entry name" value="BOLA-LIKE PROTEIN 1"/>
    <property type="match status" value="1"/>
</dbReference>
<dbReference type="InterPro" id="IPR050961">
    <property type="entry name" value="BolA/IbaG_stress_morph_reg"/>
</dbReference>
<dbReference type="PANTHER" id="PTHR46229">
    <property type="entry name" value="BOLA TRANSCRIPTION REGULATOR"/>
    <property type="match status" value="1"/>
</dbReference>
<dbReference type="Pfam" id="PF01722">
    <property type="entry name" value="BolA"/>
    <property type="match status" value="1"/>
</dbReference>
<dbReference type="InterPro" id="IPR002634">
    <property type="entry name" value="BolA"/>
</dbReference>
<sequence length="86" mass="9467">MPLPSNVLEKLLRDCFQDGVIEIQDLAGDNDHYQVTVLSDDFIGKTRVQQHQMVYQALNGKMGGDLHAMALKTGVLPPETSKGNTL</sequence>